<evidence type="ECO:0000256" key="4">
    <source>
        <dbReference type="ARBA" id="ARBA00023163"/>
    </source>
</evidence>
<dbReference type="Pfam" id="PF00126">
    <property type="entry name" value="HTH_1"/>
    <property type="match status" value="1"/>
</dbReference>
<dbReference type="GO" id="GO:0003677">
    <property type="term" value="F:DNA binding"/>
    <property type="evidence" value="ECO:0007669"/>
    <property type="project" value="UniProtKB-KW"/>
</dbReference>
<dbReference type="GO" id="GO:0003700">
    <property type="term" value="F:DNA-binding transcription factor activity"/>
    <property type="evidence" value="ECO:0007669"/>
    <property type="project" value="InterPro"/>
</dbReference>
<evidence type="ECO:0000313" key="7">
    <source>
        <dbReference type="Proteomes" id="UP000646776"/>
    </source>
</evidence>
<comment type="caution">
    <text evidence="6">The sequence shown here is derived from an EMBL/GenBank/DDBJ whole genome shotgun (WGS) entry which is preliminary data.</text>
</comment>
<protein>
    <recommendedName>
        <fullName evidence="5">HTH lysR-type domain-containing protein</fullName>
    </recommendedName>
</protein>
<evidence type="ECO:0000256" key="2">
    <source>
        <dbReference type="ARBA" id="ARBA00023015"/>
    </source>
</evidence>
<dbReference type="SUPFAM" id="SSF46785">
    <property type="entry name" value="Winged helix' DNA-binding domain"/>
    <property type="match status" value="1"/>
</dbReference>
<name>A0A918M0R5_9ACTN</name>
<keyword evidence="3" id="KW-0238">DNA-binding</keyword>
<reference evidence="6" key="1">
    <citation type="journal article" date="2014" name="Int. J. Syst. Evol. Microbiol.">
        <title>Complete genome sequence of Corynebacterium casei LMG S-19264T (=DSM 44701T), isolated from a smear-ripened cheese.</title>
        <authorList>
            <consortium name="US DOE Joint Genome Institute (JGI-PGF)"/>
            <person name="Walter F."/>
            <person name="Albersmeier A."/>
            <person name="Kalinowski J."/>
            <person name="Ruckert C."/>
        </authorList>
    </citation>
    <scope>NUCLEOTIDE SEQUENCE</scope>
    <source>
        <strain evidence="6">JCM 4125</strain>
    </source>
</reference>
<feature type="domain" description="HTH lysR-type" evidence="5">
    <location>
        <begin position="1"/>
        <end position="58"/>
    </location>
</feature>
<evidence type="ECO:0000313" key="6">
    <source>
        <dbReference type="EMBL" id="GGT87902.1"/>
    </source>
</evidence>
<dbReference type="AlphaFoldDB" id="A0A918M0R5"/>
<keyword evidence="4" id="KW-0804">Transcription</keyword>
<sequence length="306" mass="33790">MELRHLRYFVAVAEQGGFTRAATLLHLSQPALSRQIRDLERELCVQLLIRGPVGVLPTPAGEVFYERARHVLAAVDEAGRAARRAAEGQRTLRVGVWLPLPGGLHISLLTAFGHAHPEVHLRWREIGFAEYEQPLLDAEVDVALMWLPVDPERLLAVPLASEPRGLAVPRGHALWDAESVPLSDALTLPLAPVHQVSTRMCSYWQMWAERDGEPPLAPGEPSATVTELLLAIRLNGVVCPGPLYTYQVQLPEGLRVLPLTGVTDAECGVVRRRDDRRELPRLFCDFVVAILRHPPLPGVMPGRQGA</sequence>
<comment type="similarity">
    <text evidence="1">Belongs to the LysR transcriptional regulatory family.</text>
</comment>
<dbReference type="InterPro" id="IPR036388">
    <property type="entry name" value="WH-like_DNA-bd_sf"/>
</dbReference>
<evidence type="ECO:0000256" key="3">
    <source>
        <dbReference type="ARBA" id="ARBA00023125"/>
    </source>
</evidence>
<dbReference type="Proteomes" id="UP000646776">
    <property type="component" value="Unassembled WGS sequence"/>
</dbReference>
<accession>A0A918M0R5</accession>
<dbReference type="PANTHER" id="PTHR30346">
    <property type="entry name" value="TRANSCRIPTIONAL DUAL REGULATOR HCAR-RELATED"/>
    <property type="match status" value="1"/>
</dbReference>
<dbReference type="FunFam" id="1.10.10.10:FF:000001">
    <property type="entry name" value="LysR family transcriptional regulator"/>
    <property type="match status" value="1"/>
</dbReference>
<dbReference type="InterPro" id="IPR036390">
    <property type="entry name" value="WH_DNA-bd_sf"/>
</dbReference>
<dbReference type="EMBL" id="BMSA01000034">
    <property type="protein sequence ID" value="GGT87902.1"/>
    <property type="molecule type" value="Genomic_DNA"/>
</dbReference>
<dbReference type="SUPFAM" id="SSF53850">
    <property type="entry name" value="Periplasmic binding protein-like II"/>
    <property type="match status" value="1"/>
</dbReference>
<dbReference type="PROSITE" id="PS50931">
    <property type="entry name" value="HTH_LYSR"/>
    <property type="match status" value="1"/>
</dbReference>
<dbReference type="InterPro" id="IPR000847">
    <property type="entry name" value="LysR_HTH_N"/>
</dbReference>
<dbReference type="PANTHER" id="PTHR30346:SF0">
    <property type="entry name" value="HCA OPERON TRANSCRIPTIONAL ACTIVATOR HCAR"/>
    <property type="match status" value="1"/>
</dbReference>
<dbReference type="CDD" id="cd05466">
    <property type="entry name" value="PBP2_LTTR_substrate"/>
    <property type="match status" value="1"/>
</dbReference>
<evidence type="ECO:0000256" key="1">
    <source>
        <dbReference type="ARBA" id="ARBA00009437"/>
    </source>
</evidence>
<dbReference type="Gene3D" id="3.40.190.290">
    <property type="match status" value="1"/>
</dbReference>
<gene>
    <name evidence="6" type="ORF">GCM10010226_77910</name>
</gene>
<dbReference type="Pfam" id="PF03466">
    <property type="entry name" value="LysR_substrate"/>
    <property type="match status" value="1"/>
</dbReference>
<keyword evidence="2" id="KW-0805">Transcription regulation</keyword>
<dbReference type="RefSeq" id="WP_189717364.1">
    <property type="nucleotide sequence ID" value="NZ_BMSA01000034.1"/>
</dbReference>
<dbReference type="GO" id="GO:0032993">
    <property type="term" value="C:protein-DNA complex"/>
    <property type="evidence" value="ECO:0007669"/>
    <property type="project" value="TreeGrafter"/>
</dbReference>
<evidence type="ECO:0000259" key="5">
    <source>
        <dbReference type="PROSITE" id="PS50931"/>
    </source>
</evidence>
<dbReference type="InterPro" id="IPR005119">
    <property type="entry name" value="LysR_subst-bd"/>
</dbReference>
<keyword evidence="7" id="KW-1185">Reference proteome</keyword>
<dbReference type="PRINTS" id="PR00039">
    <property type="entry name" value="HTHLYSR"/>
</dbReference>
<proteinExistence type="inferred from homology"/>
<reference evidence="6" key="2">
    <citation type="submission" date="2020-09" db="EMBL/GenBank/DDBJ databases">
        <authorList>
            <person name="Sun Q."/>
            <person name="Ohkuma M."/>
        </authorList>
    </citation>
    <scope>NUCLEOTIDE SEQUENCE</scope>
    <source>
        <strain evidence="6">JCM 4125</strain>
    </source>
</reference>
<dbReference type="Gene3D" id="1.10.10.10">
    <property type="entry name" value="Winged helix-like DNA-binding domain superfamily/Winged helix DNA-binding domain"/>
    <property type="match status" value="1"/>
</dbReference>
<organism evidence="6 7">
    <name type="scientific">Streptomyces phaeofaciens</name>
    <dbReference type="NCBI Taxonomy" id="68254"/>
    <lineage>
        <taxon>Bacteria</taxon>
        <taxon>Bacillati</taxon>
        <taxon>Actinomycetota</taxon>
        <taxon>Actinomycetes</taxon>
        <taxon>Kitasatosporales</taxon>
        <taxon>Streptomycetaceae</taxon>
        <taxon>Streptomyces</taxon>
    </lineage>
</organism>